<dbReference type="GO" id="GO:0071007">
    <property type="term" value="C:U2-type catalytic step 2 spliceosome"/>
    <property type="evidence" value="ECO:0007669"/>
    <property type="project" value="TreeGrafter"/>
</dbReference>
<reference evidence="8" key="1">
    <citation type="submission" date="2023-06" db="EMBL/GenBank/DDBJ databases">
        <title>Reference genome for the Northern bat (Eptesicus nilssonii), a most northern bat species.</title>
        <authorList>
            <person name="Laine V.N."/>
            <person name="Pulliainen A.T."/>
            <person name="Lilley T.M."/>
        </authorList>
    </citation>
    <scope>NUCLEOTIDE SEQUENCE</scope>
    <source>
        <strain evidence="8">BLF_Eptnil</strain>
        <tissue evidence="8">Kidney</tissue>
    </source>
</reference>
<evidence type="ECO:0000256" key="4">
    <source>
        <dbReference type="ARBA" id="ARBA00022737"/>
    </source>
</evidence>
<keyword evidence="3" id="KW-0507">mRNA processing</keyword>
<comment type="subcellular location">
    <subcellularLocation>
        <location evidence="1">Nucleus</location>
    </subcellularLocation>
</comment>
<dbReference type="PANTHER" id="PTHR11246">
    <property type="entry name" value="PRE-MRNA SPLICING FACTOR"/>
    <property type="match status" value="1"/>
</dbReference>
<evidence type="ECO:0000256" key="3">
    <source>
        <dbReference type="ARBA" id="ARBA00022664"/>
    </source>
</evidence>
<gene>
    <name evidence="8" type="ORF">QTO34_003002</name>
</gene>
<keyword evidence="6" id="KW-0539">Nucleus</keyword>
<dbReference type="Gene3D" id="1.25.40.10">
    <property type="entry name" value="Tetratricopeptide repeat domain"/>
    <property type="match status" value="1"/>
</dbReference>
<dbReference type="Proteomes" id="UP001177744">
    <property type="component" value="Unassembled WGS sequence"/>
</dbReference>
<dbReference type="GO" id="GO:0000349">
    <property type="term" value="P:generation of catalytic spliceosome for first transesterification step"/>
    <property type="evidence" value="ECO:0007669"/>
    <property type="project" value="TreeGrafter"/>
</dbReference>
<proteinExistence type="inferred from homology"/>
<evidence type="ECO:0000313" key="8">
    <source>
        <dbReference type="EMBL" id="KAK1336961.1"/>
    </source>
</evidence>
<keyword evidence="9" id="KW-1185">Reference proteome</keyword>
<keyword evidence="4" id="KW-0677">Repeat</keyword>
<organism evidence="8 9">
    <name type="scientific">Cnephaeus nilssonii</name>
    <name type="common">Northern bat</name>
    <name type="synonym">Eptesicus nilssonii</name>
    <dbReference type="NCBI Taxonomy" id="3371016"/>
    <lineage>
        <taxon>Eukaryota</taxon>
        <taxon>Metazoa</taxon>
        <taxon>Chordata</taxon>
        <taxon>Craniata</taxon>
        <taxon>Vertebrata</taxon>
        <taxon>Euteleostomi</taxon>
        <taxon>Mammalia</taxon>
        <taxon>Eutheria</taxon>
        <taxon>Laurasiatheria</taxon>
        <taxon>Chiroptera</taxon>
        <taxon>Yangochiroptera</taxon>
        <taxon>Vespertilionidae</taxon>
        <taxon>Cnephaeus</taxon>
    </lineage>
</organism>
<name>A0AA40LKM8_CNENI</name>
<dbReference type="PANTHER" id="PTHR11246:SF5">
    <property type="entry name" value="PRE-MRNA-SPLICING FACTOR SYF1"/>
    <property type="match status" value="1"/>
</dbReference>
<evidence type="ECO:0000256" key="5">
    <source>
        <dbReference type="ARBA" id="ARBA00023187"/>
    </source>
</evidence>
<dbReference type="SUPFAM" id="SSF48452">
    <property type="entry name" value="TPR-like"/>
    <property type="match status" value="1"/>
</dbReference>
<evidence type="ECO:0000256" key="1">
    <source>
        <dbReference type="ARBA" id="ARBA00004123"/>
    </source>
</evidence>
<evidence type="ECO:0000256" key="6">
    <source>
        <dbReference type="ARBA" id="ARBA00023242"/>
    </source>
</evidence>
<feature type="domain" description="Pre-mRNA-splicing factor Syf1-like N-terminal HAT-repeats" evidence="7">
    <location>
        <begin position="20"/>
        <end position="154"/>
    </location>
</feature>
<dbReference type="InterPro" id="IPR055433">
    <property type="entry name" value="HAT_Syf1-like_N"/>
</dbReference>
<dbReference type="Pfam" id="PF23233">
    <property type="entry name" value="HAT_Syf1_CNRKL1_N"/>
    <property type="match status" value="1"/>
</dbReference>
<dbReference type="InterPro" id="IPR045075">
    <property type="entry name" value="Syf1-like"/>
</dbReference>
<dbReference type="AlphaFoldDB" id="A0AA40LKM8"/>
<comment type="similarity">
    <text evidence="2">Belongs to the crooked-neck family.</text>
</comment>
<dbReference type="GO" id="GO:0000974">
    <property type="term" value="C:Prp19 complex"/>
    <property type="evidence" value="ECO:0007669"/>
    <property type="project" value="TreeGrafter"/>
</dbReference>
<dbReference type="EMBL" id="JAULJE010000012">
    <property type="protein sequence ID" value="KAK1336961.1"/>
    <property type="molecule type" value="Genomic_DNA"/>
</dbReference>
<dbReference type="GO" id="GO:0071014">
    <property type="term" value="C:post-mRNA release spliceosomal complex"/>
    <property type="evidence" value="ECO:0007669"/>
    <property type="project" value="TreeGrafter"/>
</dbReference>
<evidence type="ECO:0000259" key="7">
    <source>
        <dbReference type="Pfam" id="PF23233"/>
    </source>
</evidence>
<comment type="caution">
    <text evidence="8">The sequence shown here is derived from an EMBL/GenBank/DDBJ whole genome shotgun (WGS) entry which is preliminary data.</text>
</comment>
<sequence>MVLTAPLSGQERPALVFDEEDLPYEEEMMRNQFSVRCWLRYIEGPGAQAPSAVGESTERLPCSYKLWGRSLQARPAQVKHRWVTDPAYEDSNCHGRALVSVHKMPRLWRDYCQLLVDQGRVTHARRTFDCALRALPTTQHSRIWPLHLRLLRSHPLPEAPCGATGASSS</sequence>
<protein>
    <recommendedName>
        <fullName evidence="7">Pre-mRNA-splicing factor Syf1-like N-terminal HAT-repeats domain-containing protein</fullName>
    </recommendedName>
</protein>
<keyword evidence="5" id="KW-0508">mRNA splicing</keyword>
<evidence type="ECO:0000313" key="9">
    <source>
        <dbReference type="Proteomes" id="UP001177744"/>
    </source>
</evidence>
<dbReference type="InterPro" id="IPR011990">
    <property type="entry name" value="TPR-like_helical_dom_sf"/>
</dbReference>
<accession>A0AA40LKM8</accession>
<evidence type="ECO:0000256" key="2">
    <source>
        <dbReference type="ARBA" id="ARBA00008644"/>
    </source>
</evidence>